<evidence type="ECO:0000313" key="4">
    <source>
        <dbReference type="EMBL" id="PXV68002.1"/>
    </source>
</evidence>
<dbReference type="InterPro" id="IPR046357">
    <property type="entry name" value="PPIase_dom_sf"/>
</dbReference>
<feature type="signal peptide" evidence="2">
    <location>
        <begin position="1"/>
        <end position="21"/>
    </location>
</feature>
<organism evidence="4 5">
    <name type="scientific">Dysgonomonas alginatilytica</name>
    <dbReference type="NCBI Taxonomy" id="1605892"/>
    <lineage>
        <taxon>Bacteria</taxon>
        <taxon>Pseudomonadati</taxon>
        <taxon>Bacteroidota</taxon>
        <taxon>Bacteroidia</taxon>
        <taxon>Bacteroidales</taxon>
        <taxon>Dysgonomonadaceae</taxon>
        <taxon>Dysgonomonas</taxon>
    </lineage>
</organism>
<evidence type="ECO:0000259" key="3">
    <source>
        <dbReference type="PROSITE" id="PS50198"/>
    </source>
</evidence>
<dbReference type="Proteomes" id="UP000247973">
    <property type="component" value="Unassembled WGS sequence"/>
</dbReference>
<accession>A0A2V3PTU3</accession>
<dbReference type="PROSITE" id="PS50198">
    <property type="entry name" value="PPIC_PPIASE_2"/>
    <property type="match status" value="2"/>
</dbReference>
<feature type="domain" description="PpiC" evidence="3">
    <location>
        <begin position="233"/>
        <end position="337"/>
    </location>
</feature>
<keyword evidence="2" id="KW-0732">Signal</keyword>
<feature type="domain" description="PpiC" evidence="3">
    <location>
        <begin position="121"/>
        <end position="228"/>
    </location>
</feature>
<keyword evidence="5" id="KW-1185">Reference proteome</keyword>
<keyword evidence="1" id="KW-0697">Rotamase</keyword>
<dbReference type="EMBL" id="QICL01000002">
    <property type="protein sequence ID" value="PXV68002.1"/>
    <property type="molecule type" value="Genomic_DNA"/>
</dbReference>
<feature type="chain" id="PRO_5015886566" evidence="2">
    <location>
        <begin position="22"/>
        <end position="657"/>
    </location>
</feature>
<dbReference type="RefSeq" id="WP_110309294.1">
    <property type="nucleotide sequence ID" value="NZ_QICL01000002.1"/>
</dbReference>
<reference evidence="4 5" key="1">
    <citation type="submission" date="2018-03" db="EMBL/GenBank/DDBJ databases">
        <title>Genomic Encyclopedia of Archaeal and Bacterial Type Strains, Phase II (KMG-II): from individual species to whole genera.</title>
        <authorList>
            <person name="Goeker M."/>
        </authorList>
    </citation>
    <scope>NUCLEOTIDE SEQUENCE [LARGE SCALE GENOMIC DNA]</scope>
    <source>
        <strain evidence="4 5">DSM 100214</strain>
    </source>
</reference>
<evidence type="ECO:0000313" key="5">
    <source>
        <dbReference type="Proteomes" id="UP000247973"/>
    </source>
</evidence>
<evidence type="ECO:0000256" key="1">
    <source>
        <dbReference type="PROSITE-ProRule" id="PRU00278"/>
    </source>
</evidence>
<protein>
    <submittedName>
        <fullName evidence="4">Peptidyl-prolyl cis-trans isomerase SurA</fullName>
    </submittedName>
</protein>
<evidence type="ECO:0000256" key="2">
    <source>
        <dbReference type="SAM" id="SignalP"/>
    </source>
</evidence>
<dbReference type="GO" id="GO:0003755">
    <property type="term" value="F:peptidyl-prolyl cis-trans isomerase activity"/>
    <property type="evidence" value="ECO:0007669"/>
    <property type="project" value="UniProtKB-KW"/>
</dbReference>
<proteinExistence type="predicted"/>
<name>A0A2V3PTU3_9BACT</name>
<comment type="caution">
    <text evidence="4">The sequence shown here is derived from an EMBL/GenBank/DDBJ whole genome shotgun (WGS) entry which is preliminary data.</text>
</comment>
<gene>
    <name evidence="4" type="ORF">CLV62_10232</name>
</gene>
<dbReference type="PANTHER" id="PTHR47245">
    <property type="entry name" value="PEPTIDYLPROLYL ISOMERASE"/>
    <property type="match status" value="1"/>
</dbReference>
<dbReference type="InterPro" id="IPR000297">
    <property type="entry name" value="PPIase_PpiC"/>
</dbReference>
<dbReference type="InterPro" id="IPR050245">
    <property type="entry name" value="PrsA_foldase"/>
</dbReference>
<dbReference type="SUPFAM" id="SSF54534">
    <property type="entry name" value="FKBP-like"/>
    <property type="match status" value="2"/>
</dbReference>
<dbReference type="Pfam" id="PF00639">
    <property type="entry name" value="Rotamase"/>
    <property type="match status" value="1"/>
</dbReference>
<dbReference type="Pfam" id="PF13616">
    <property type="entry name" value="Rotamase_3"/>
    <property type="match status" value="1"/>
</dbReference>
<sequence length="657" mass="75600">MNIIKFASVLLVSLAFHTAYGQSADPVLMRINGEQVTLSDFQYAYNKTGNSNSTKDQTVDQFLESFINFKLKIEEAKYLQLNQEASFKEEYSRYLDQTEKLYTTDTVSDHIIARKIYDRLGENIQISQLFIAFPKGDILPKDTLEAYNKIVSIRESTANGGSNKFEDLVLEFSNDSVSRNSSIPGYLGWKTALMLRKDIEEAMYATAINSISQPIRTNEGYYLIKVFNKRKDPGQINLAHIFLPYPYADSDINQKDSVRSLAQEIYTKLTMGASFAQAVSIYSADEQTSPRGGVLGWFGVGNPLPTVFESTLYSLNIGEVSPPMEMDYGFHIFKILDKVYQLPWEDMKGEILKAITQSDRNELIKNLQRERLSQNYPYTLNSLVYNQLESIANTYHVTDSVYFEKVAYLDNQVLLSIEKQNYKVLDFIDFLVENPQTNFNLSTDILSHKVNDFILEKQQEVQKLTLAEKHPEFRHLIQEYYEGILLFNVMNQQVWEKAQNDTQMLQQLFDKDPLKYKWESPKYKGYVIHAKDKTTIIKAKELIKEYGNSPDLAQILSKNLNTNTAPSVHIEKGLWGKGENGFIDRSVFKTKNDREIIGYPEFIIEGKLISAPETLDDARGQVIADYQSIIETEWIKNLRNKYKVEINRDVLQSMVNQ</sequence>
<keyword evidence="1 4" id="KW-0413">Isomerase</keyword>
<dbReference type="PANTHER" id="PTHR47245:SF2">
    <property type="entry name" value="PEPTIDYL-PROLYL CIS-TRANS ISOMERASE HP_0175-RELATED"/>
    <property type="match status" value="1"/>
</dbReference>
<dbReference type="OrthoDB" id="14196at2"/>
<dbReference type="Gene3D" id="3.10.50.40">
    <property type="match status" value="2"/>
</dbReference>
<dbReference type="AlphaFoldDB" id="A0A2V3PTU3"/>